<feature type="transmembrane region" description="Helical" evidence="1">
    <location>
        <begin position="12"/>
        <end position="36"/>
    </location>
</feature>
<feature type="transmembrane region" description="Helical" evidence="1">
    <location>
        <begin position="139"/>
        <end position="161"/>
    </location>
</feature>
<accession>A0A975Y6E8</accession>
<dbReference type="KEGG" id="rsin:B6N60_03910"/>
<keyword evidence="1" id="KW-0812">Transmembrane</keyword>
<sequence>MSVASSQAQNRYSGVFFILLWIFATMGGFLVSLLIVEVGEAPDMRIGEAAIGGLAIALPQSCILRKTISPVKWVLSTFFIWSLIAAIGIGALGWSVSTTDFIPQRIFSGIISGGIGGLMMGLAQWSLAIPPSLSSAWQWIFVNSAAWAVALPIGSTLGIFLRQMSQLYLGEVIGLAVTWIIVAIVTGISAEKVLT</sequence>
<keyword evidence="3" id="KW-1185">Reference proteome</keyword>
<dbReference type="EMBL" id="CP021056">
    <property type="protein sequence ID" value="QXE25198.1"/>
    <property type="molecule type" value="Genomic_DNA"/>
</dbReference>
<feature type="transmembrane region" description="Helical" evidence="1">
    <location>
        <begin position="106"/>
        <end position="127"/>
    </location>
</feature>
<dbReference type="RefSeq" id="WP_190603416.1">
    <property type="nucleotide sequence ID" value="NZ_CP021056.1"/>
</dbReference>
<protein>
    <submittedName>
        <fullName evidence="2">Uncharacterized protein</fullName>
    </submittedName>
</protein>
<keyword evidence="1" id="KW-1133">Transmembrane helix</keyword>
<gene>
    <name evidence="2" type="ORF">B6N60_03910</name>
</gene>
<dbReference type="AlphaFoldDB" id="A0A975Y6E8"/>
<proteinExistence type="predicted"/>
<organism evidence="2 3">
    <name type="scientific">Richelia sinica FACHB-800</name>
    <dbReference type="NCBI Taxonomy" id="1357546"/>
    <lineage>
        <taxon>Bacteria</taxon>
        <taxon>Bacillati</taxon>
        <taxon>Cyanobacteriota</taxon>
        <taxon>Cyanophyceae</taxon>
        <taxon>Nostocales</taxon>
        <taxon>Nostocaceae</taxon>
        <taxon>Richelia</taxon>
    </lineage>
</organism>
<dbReference type="Proteomes" id="UP000683511">
    <property type="component" value="Chromosome"/>
</dbReference>
<name>A0A975Y6E8_9NOST</name>
<evidence type="ECO:0000313" key="3">
    <source>
        <dbReference type="Proteomes" id="UP000683511"/>
    </source>
</evidence>
<evidence type="ECO:0000256" key="1">
    <source>
        <dbReference type="SAM" id="Phobius"/>
    </source>
</evidence>
<reference evidence="2" key="1">
    <citation type="submission" date="2017-04" db="EMBL/GenBank/DDBJ databases">
        <title>Genome deletions in a multicellular cyanobacterial endosymbiont for morphological adaptation in marine diatoms.</title>
        <authorList>
            <person name="Wang Y."/>
            <person name="Gao H."/>
            <person name="Li R."/>
            <person name="Xu X."/>
        </authorList>
    </citation>
    <scope>NUCLEOTIDE SEQUENCE</scope>
    <source>
        <strain evidence="2">FACHB 800</strain>
    </source>
</reference>
<evidence type="ECO:0000313" key="2">
    <source>
        <dbReference type="EMBL" id="QXE25198.1"/>
    </source>
</evidence>
<feature type="transmembrane region" description="Helical" evidence="1">
    <location>
        <begin position="73"/>
        <end position="94"/>
    </location>
</feature>
<feature type="transmembrane region" description="Helical" evidence="1">
    <location>
        <begin position="168"/>
        <end position="190"/>
    </location>
</feature>
<keyword evidence="1" id="KW-0472">Membrane</keyword>